<reference evidence="1" key="1">
    <citation type="journal article" date="2023" name="Mol. Biol. Evol.">
        <title>Third-Generation Sequencing Reveals the Adaptive Role of the Epigenome in Three Deep-Sea Polychaetes.</title>
        <authorList>
            <person name="Perez M."/>
            <person name="Aroh O."/>
            <person name="Sun Y."/>
            <person name="Lan Y."/>
            <person name="Juniper S.K."/>
            <person name="Young C.R."/>
            <person name="Angers B."/>
            <person name="Qian P.Y."/>
        </authorList>
    </citation>
    <scope>NUCLEOTIDE SEQUENCE</scope>
    <source>
        <strain evidence="1">R07B-5</strain>
    </source>
</reference>
<gene>
    <name evidence="1" type="ORF">NP493_8668g00000</name>
</gene>
<evidence type="ECO:0000313" key="1">
    <source>
        <dbReference type="EMBL" id="KAK2138142.1"/>
    </source>
</evidence>
<protein>
    <submittedName>
        <fullName evidence="1">Uncharacterized protein</fullName>
    </submittedName>
</protein>
<dbReference type="AlphaFoldDB" id="A0AAD9MJ88"/>
<evidence type="ECO:0000313" key="2">
    <source>
        <dbReference type="Proteomes" id="UP001209878"/>
    </source>
</evidence>
<accession>A0AAD9MJ88</accession>
<organism evidence="1 2">
    <name type="scientific">Ridgeia piscesae</name>
    <name type="common">Tubeworm</name>
    <dbReference type="NCBI Taxonomy" id="27915"/>
    <lineage>
        <taxon>Eukaryota</taxon>
        <taxon>Metazoa</taxon>
        <taxon>Spiralia</taxon>
        <taxon>Lophotrochozoa</taxon>
        <taxon>Annelida</taxon>
        <taxon>Polychaeta</taxon>
        <taxon>Sedentaria</taxon>
        <taxon>Canalipalpata</taxon>
        <taxon>Sabellida</taxon>
        <taxon>Siboglinidae</taxon>
        <taxon>Ridgeia</taxon>
    </lineage>
</organism>
<sequence length="96" mass="11080">MDIQWTILYIVMVCTLQPRTNINYITFLFTTVVQNNFLTAGFITADSCTFTNCVPRHPSFVKIISLTKQQQLNTTCPSQVFLNKEPCPFQITTMFF</sequence>
<proteinExistence type="predicted"/>
<dbReference type="Proteomes" id="UP001209878">
    <property type="component" value="Unassembled WGS sequence"/>
</dbReference>
<name>A0AAD9MJ88_RIDPI</name>
<comment type="caution">
    <text evidence="1">The sequence shown here is derived from an EMBL/GenBank/DDBJ whole genome shotgun (WGS) entry which is preliminary data.</text>
</comment>
<keyword evidence="2" id="KW-1185">Reference proteome</keyword>
<dbReference type="EMBL" id="JAODUO010008659">
    <property type="protein sequence ID" value="KAK2138142.1"/>
    <property type="molecule type" value="Genomic_DNA"/>
</dbReference>